<dbReference type="SMART" id="SM00478">
    <property type="entry name" value="ENDO3c"/>
    <property type="match status" value="1"/>
</dbReference>
<dbReference type="InterPro" id="IPR011257">
    <property type="entry name" value="DNA_glycosylase"/>
</dbReference>
<evidence type="ECO:0000256" key="1">
    <source>
        <dbReference type="ARBA" id="ARBA00010679"/>
    </source>
</evidence>
<gene>
    <name evidence="12" type="ORF">WJX84_001937</name>
</gene>
<organism evidence="12 13">
    <name type="scientific">Apatococcus fuscideae</name>
    <dbReference type="NCBI Taxonomy" id="2026836"/>
    <lineage>
        <taxon>Eukaryota</taxon>
        <taxon>Viridiplantae</taxon>
        <taxon>Chlorophyta</taxon>
        <taxon>core chlorophytes</taxon>
        <taxon>Trebouxiophyceae</taxon>
        <taxon>Chlorellales</taxon>
        <taxon>Chlorellaceae</taxon>
        <taxon>Apatococcus</taxon>
    </lineage>
</organism>
<evidence type="ECO:0000256" key="5">
    <source>
        <dbReference type="ARBA" id="ARBA00023204"/>
    </source>
</evidence>
<dbReference type="GO" id="GO:0006285">
    <property type="term" value="P:base-excision repair, AP site formation"/>
    <property type="evidence" value="ECO:0007669"/>
    <property type="project" value="TreeGrafter"/>
</dbReference>
<dbReference type="Gene3D" id="3.30.310.40">
    <property type="match status" value="1"/>
</dbReference>
<dbReference type="Proteomes" id="UP001485043">
    <property type="component" value="Unassembled WGS sequence"/>
</dbReference>
<keyword evidence="8" id="KW-0326">Glycosidase</keyword>
<keyword evidence="7" id="KW-0511">Multifunctional enzyme</keyword>
<evidence type="ECO:0000256" key="10">
    <source>
        <dbReference type="SAM" id="MobiDB-lite"/>
    </source>
</evidence>
<dbReference type="InterPro" id="IPR023170">
    <property type="entry name" value="HhH_base_excis_C"/>
</dbReference>
<dbReference type="GO" id="GO:0005634">
    <property type="term" value="C:nucleus"/>
    <property type="evidence" value="ECO:0007669"/>
    <property type="project" value="TreeGrafter"/>
</dbReference>
<evidence type="ECO:0000256" key="7">
    <source>
        <dbReference type="ARBA" id="ARBA00023268"/>
    </source>
</evidence>
<dbReference type="InterPro" id="IPR052054">
    <property type="entry name" value="Oxidative_DNA_repair_enzyme"/>
</dbReference>
<dbReference type="SUPFAM" id="SSF48150">
    <property type="entry name" value="DNA-glycosylase"/>
    <property type="match status" value="1"/>
</dbReference>
<dbReference type="InterPro" id="IPR012904">
    <property type="entry name" value="OGG_N"/>
</dbReference>
<dbReference type="CDD" id="cd00056">
    <property type="entry name" value="ENDO3c"/>
    <property type="match status" value="1"/>
</dbReference>
<evidence type="ECO:0000256" key="3">
    <source>
        <dbReference type="ARBA" id="ARBA00022763"/>
    </source>
</evidence>
<evidence type="ECO:0000256" key="6">
    <source>
        <dbReference type="ARBA" id="ARBA00023239"/>
    </source>
</evidence>
<dbReference type="Pfam" id="PF07934">
    <property type="entry name" value="OGG_N"/>
    <property type="match status" value="1"/>
</dbReference>
<keyword evidence="4" id="KW-0378">Hydrolase</keyword>
<dbReference type="PANTHER" id="PTHR10242:SF2">
    <property type="entry name" value="N-GLYCOSYLASE_DNA LYASE"/>
    <property type="match status" value="1"/>
</dbReference>
<evidence type="ECO:0000259" key="11">
    <source>
        <dbReference type="SMART" id="SM00478"/>
    </source>
</evidence>
<dbReference type="GO" id="GO:0003684">
    <property type="term" value="F:damaged DNA binding"/>
    <property type="evidence" value="ECO:0007669"/>
    <property type="project" value="InterPro"/>
</dbReference>
<dbReference type="Gene3D" id="1.10.1670.10">
    <property type="entry name" value="Helix-hairpin-Helix base-excision DNA repair enzymes (C-terminal)"/>
    <property type="match status" value="1"/>
</dbReference>
<dbReference type="PANTHER" id="PTHR10242">
    <property type="entry name" value="8-OXOGUANINE DNA GLYCOSYLASE"/>
    <property type="match status" value="1"/>
</dbReference>
<dbReference type="InterPro" id="IPR003265">
    <property type="entry name" value="HhH-GPD_domain"/>
</dbReference>
<feature type="domain" description="HhH-GPD" evidence="11">
    <location>
        <begin position="136"/>
        <end position="340"/>
    </location>
</feature>
<keyword evidence="3" id="KW-0227">DNA damage</keyword>
<evidence type="ECO:0000256" key="9">
    <source>
        <dbReference type="ARBA" id="ARBA00044632"/>
    </source>
</evidence>
<dbReference type="Gene3D" id="1.10.340.30">
    <property type="entry name" value="Hypothetical protein, domain 2"/>
    <property type="match status" value="1"/>
</dbReference>
<evidence type="ECO:0000313" key="12">
    <source>
        <dbReference type="EMBL" id="KAK9863991.1"/>
    </source>
</evidence>
<comment type="similarity">
    <text evidence="1">Belongs to the type-1 OGG1 family.</text>
</comment>
<keyword evidence="13" id="KW-1185">Reference proteome</keyword>
<dbReference type="GO" id="GO:0140078">
    <property type="term" value="F:class I DNA-(apurinic or apyrimidinic site) endonuclease activity"/>
    <property type="evidence" value="ECO:0007669"/>
    <property type="project" value="UniProtKB-EC"/>
</dbReference>
<dbReference type="EC" id="4.2.99.18" evidence="2"/>
<evidence type="ECO:0000256" key="2">
    <source>
        <dbReference type="ARBA" id="ARBA00012720"/>
    </source>
</evidence>
<evidence type="ECO:0000313" key="13">
    <source>
        <dbReference type="Proteomes" id="UP001485043"/>
    </source>
</evidence>
<dbReference type="AlphaFoldDB" id="A0AAW1T4T0"/>
<keyword evidence="6" id="KW-0456">Lyase</keyword>
<dbReference type="EMBL" id="JALJOV010000404">
    <property type="protein sequence ID" value="KAK9863991.1"/>
    <property type="molecule type" value="Genomic_DNA"/>
</dbReference>
<keyword evidence="5" id="KW-0234">DNA repair</keyword>
<evidence type="ECO:0000256" key="4">
    <source>
        <dbReference type="ARBA" id="ARBA00022801"/>
    </source>
</evidence>
<accession>A0AAW1T4T0</accession>
<proteinExistence type="inferred from homology"/>
<dbReference type="GO" id="GO:0034039">
    <property type="term" value="F:8-oxo-7,8-dihydroguanine DNA N-glycosylase activity"/>
    <property type="evidence" value="ECO:0007669"/>
    <property type="project" value="TreeGrafter"/>
</dbReference>
<protein>
    <recommendedName>
        <fullName evidence="2">DNA-(apurinic or apyrimidinic site) lyase</fullName>
        <ecNumber evidence="2">4.2.99.18</ecNumber>
    </recommendedName>
</protein>
<feature type="region of interest" description="Disordered" evidence="10">
    <location>
        <begin position="350"/>
        <end position="373"/>
    </location>
</feature>
<evidence type="ECO:0000256" key="8">
    <source>
        <dbReference type="ARBA" id="ARBA00023295"/>
    </source>
</evidence>
<dbReference type="GO" id="GO:0006289">
    <property type="term" value="P:nucleotide-excision repair"/>
    <property type="evidence" value="ECO:0007669"/>
    <property type="project" value="InterPro"/>
</dbReference>
<comment type="catalytic activity">
    <reaction evidence="9">
        <text>2'-deoxyribonucleotide-(2'-deoxyribose 5'-phosphate)-2'-deoxyribonucleotide-DNA = a 3'-end 2'-deoxyribonucleotide-(2,3-dehydro-2,3-deoxyribose 5'-phosphate)-DNA + a 5'-end 5'-phospho-2'-deoxyribonucleoside-DNA + H(+)</text>
        <dbReference type="Rhea" id="RHEA:66592"/>
        <dbReference type="Rhea" id="RHEA-COMP:13180"/>
        <dbReference type="Rhea" id="RHEA-COMP:16897"/>
        <dbReference type="Rhea" id="RHEA-COMP:17067"/>
        <dbReference type="ChEBI" id="CHEBI:15378"/>
        <dbReference type="ChEBI" id="CHEBI:136412"/>
        <dbReference type="ChEBI" id="CHEBI:157695"/>
        <dbReference type="ChEBI" id="CHEBI:167181"/>
        <dbReference type="EC" id="4.2.99.18"/>
    </reaction>
</comment>
<sequence length="431" mass="47078">MKGGEAKRRKLLAQSASCLGTSREELSLDFTLPTGQSFRWRQTGQSEYTGVVANRLVRLKQDDDDVEYRVLARGLDTDPLQDAAVLQDYFNLHAGLAQLSAGWAERDPRFRAVAPFFPGARVLRQDPVECLFQFVCSSNNHISRIHGMVERLCSRYGTPLHPTVPLLSPQPDTTSPSSELQADADLRSTGSGLSYYAFPTLEQLAQATEAELRADGFGYRAKFIVGSVAALRSKPEGGAAWLCSLRDVPYPEAAAALCTLPGVGPKVAACVCLFALDKTQAIPVDTHVWQLATRFYAPKLKGKTLTPKLMVAVEAAFTERFGDHCGWAHNTLFISDLASQQHRLPTHLRARPTKAPSGHRLGSKGGRSSQLEAAASSEVSCQDTLLLARHAEFGLRPRSSQAPRNGHQQSLGVHIRMRSVQLGHDGLWKGV</sequence>
<name>A0AAW1T4T0_9CHLO</name>
<dbReference type="SUPFAM" id="SSF55945">
    <property type="entry name" value="TATA-box binding protein-like"/>
    <property type="match status" value="1"/>
</dbReference>
<comment type="caution">
    <text evidence="12">The sequence shown here is derived from an EMBL/GenBank/DDBJ whole genome shotgun (WGS) entry which is preliminary data.</text>
</comment>
<dbReference type="Pfam" id="PF00730">
    <property type="entry name" value="HhH-GPD"/>
    <property type="match status" value="1"/>
</dbReference>
<reference evidence="12 13" key="1">
    <citation type="journal article" date="2024" name="Nat. Commun.">
        <title>Phylogenomics reveals the evolutionary origins of lichenization in chlorophyte algae.</title>
        <authorList>
            <person name="Puginier C."/>
            <person name="Libourel C."/>
            <person name="Otte J."/>
            <person name="Skaloud P."/>
            <person name="Haon M."/>
            <person name="Grisel S."/>
            <person name="Petersen M."/>
            <person name="Berrin J.G."/>
            <person name="Delaux P.M."/>
            <person name="Dal Grande F."/>
            <person name="Keller J."/>
        </authorList>
    </citation>
    <scope>NUCLEOTIDE SEQUENCE [LARGE SCALE GENOMIC DNA]</scope>
    <source>
        <strain evidence="12 13">SAG 2523</strain>
    </source>
</reference>